<keyword evidence="2" id="KW-0808">Transferase</keyword>
<evidence type="ECO:0000313" key="2">
    <source>
        <dbReference type="EMBL" id="PZG11477.1"/>
    </source>
</evidence>
<name>A0A2W2EQA3_9ACTN</name>
<evidence type="ECO:0000313" key="3">
    <source>
        <dbReference type="Proteomes" id="UP000248924"/>
    </source>
</evidence>
<dbReference type="PANTHER" id="PTHR43792">
    <property type="entry name" value="GNAT FAMILY, PUTATIVE (AFU_ORTHOLOGUE AFUA_3G00765)-RELATED-RELATED"/>
    <property type="match status" value="1"/>
</dbReference>
<dbReference type="AlphaFoldDB" id="A0A2W2EQA3"/>
<organism evidence="2 3">
    <name type="scientific">Micromonospora craterilacus</name>
    <dbReference type="NCBI Taxonomy" id="1655439"/>
    <lineage>
        <taxon>Bacteria</taxon>
        <taxon>Bacillati</taxon>
        <taxon>Actinomycetota</taxon>
        <taxon>Actinomycetes</taxon>
        <taxon>Micromonosporales</taxon>
        <taxon>Micromonosporaceae</taxon>
        <taxon>Micromonospora</taxon>
    </lineage>
</organism>
<dbReference type="RefSeq" id="WP_111217981.1">
    <property type="nucleotide sequence ID" value="NZ_POTY01000232.1"/>
</dbReference>
<accession>A0A2W2EQA3</accession>
<dbReference type="PROSITE" id="PS51186">
    <property type="entry name" value="GNAT"/>
    <property type="match status" value="1"/>
</dbReference>
<gene>
    <name evidence="2" type="ORF">C1I95_27220</name>
</gene>
<feature type="domain" description="N-acetyltransferase" evidence="1">
    <location>
        <begin position="9"/>
        <end position="182"/>
    </location>
</feature>
<dbReference type="Gene3D" id="3.40.630.30">
    <property type="match status" value="1"/>
</dbReference>
<dbReference type="Proteomes" id="UP000248924">
    <property type="component" value="Unassembled WGS sequence"/>
</dbReference>
<dbReference type="OrthoDB" id="3533156at2"/>
<dbReference type="PANTHER" id="PTHR43792:SF1">
    <property type="entry name" value="N-ACETYLTRANSFERASE DOMAIN-CONTAINING PROTEIN"/>
    <property type="match status" value="1"/>
</dbReference>
<comment type="caution">
    <text evidence="2">The sequence shown here is derived from an EMBL/GenBank/DDBJ whole genome shotgun (WGS) entry which is preliminary data.</text>
</comment>
<dbReference type="EMBL" id="POTY01000232">
    <property type="protein sequence ID" value="PZG11477.1"/>
    <property type="molecule type" value="Genomic_DNA"/>
</dbReference>
<dbReference type="SUPFAM" id="SSF55729">
    <property type="entry name" value="Acyl-CoA N-acyltransferases (Nat)"/>
    <property type="match status" value="1"/>
</dbReference>
<dbReference type="InterPro" id="IPR016181">
    <property type="entry name" value="Acyl_CoA_acyltransferase"/>
</dbReference>
<keyword evidence="3" id="KW-1185">Reference proteome</keyword>
<reference evidence="2 3" key="1">
    <citation type="submission" date="2018-01" db="EMBL/GenBank/DDBJ databases">
        <title>Draft genome sequence of Jishengella sp. NA12.</title>
        <authorList>
            <person name="Sahin N."/>
            <person name="Ay H."/>
            <person name="Saygin H."/>
        </authorList>
    </citation>
    <scope>NUCLEOTIDE SEQUENCE [LARGE SCALE GENOMIC DNA]</scope>
    <source>
        <strain evidence="2 3">NA12</strain>
    </source>
</reference>
<protein>
    <submittedName>
        <fullName evidence="2">GNAT family N-acetyltransferase</fullName>
    </submittedName>
</protein>
<dbReference type="InterPro" id="IPR051531">
    <property type="entry name" value="N-acetyltransferase"/>
</dbReference>
<dbReference type="InterPro" id="IPR000182">
    <property type="entry name" value="GNAT_dom"/>
</dbReference>
<dbReference type="GO" id="GO:0016747">
    <property type="term" value="F:acyltransferase activity, transferring groups other than amino-acyl groups"/>
    <property type="evidence" value="ECO:0007669"/>
    <property type="project" value="InterPro"/>
</dbReference>
<dbReference type="Pfam" id="PF13302">
    <property type="entry name" value="Acetyltransf_3"/>
    <property type="match status" value="1"/>
</dbReference>
<proteinExistence type="predicted"/>
<sequence length="182" mass="20273">MAIVTTQRLLLRDWTDEPADLARLFDIYRRPVIARWLGAASGLPMTDPAQAVERLTMWRKRHADHGDRYGTWAIEVRDTGVAVGTAMLKPLPGRDEQVLTDDIEVGWHLHPDAWGNGYATEAARALVDREFTTGTLLIHAVVDPGNTASKAVACRLGMTHIGRRSDWYGGEDLDTFVLRRAA</sequence>
<evidence type="ECO:0000259" key="1">
    <source>
        <dbReference type="PROSITE" id="PS51186"/>
    </source>
</evidence>